<dbReference type="OrthoDB" id="9810005at2"/>
<dbReference type="Pfam" id="PF01026">
    <property type="entry name" value="TatD_DNase"/>
    <property type="match status" value="1"/>
</dbReference>
<name>A0A9W5VWH2_9ACTO</name>
<keyword evidence="4" id="KW-1185">Reference proteome</keyword>
<feature type="binding site" evidence="1">
    <location>
        <position position="26"/>
    </location>
    <ligand>
        <name>a divalent metal cation</name>
        <dbReference type="ChEBI" id="CHEBI:60240"/>
        <label>1</label>
    </ligand>
</feature>
<dbReference type="SUPFAM" id="SSF51556">
    <property type="entry name" value="Metallo-dependent hydrolases"/>
    <property type="match status" value="1"/>
</dbReference>
<evidence type="ECO:0000313" key="4">
    <source>
        <dbReference type="Proteomes" id="UP000014387"/>
    </source>
</evidence>
<dbReference type="InterPro" id="IPR032466">
    <property type="entry name" value="Metal_Hydrolase"/>
</dbReference>
<feature type="binding site" evidence="1">
    <location>
        <position position="259"/>
    </location>
    <ligand>
        <name>a divalent metal cation</name>
        <dbReference type="ChEBI" id="CHEBI:60240"/>
        <label>1</label>
    </ligand>
</feature>
<evidence type="ECO:0000256" key="1">
    <source>
        <dbReference type="PIRSR" id="PIRSR005902-1"/>
    </source>
</evidence>
<dbReference type="Proteomes" id="UP000014387">
    <property type="component" value="Unassembled WGS sequence"/>
</dbReference>
<feature type="binding site" evidence="1">
    <location>
        <position position="145"/>
    </location>
    <ligand>
        <name>a divalent metal cation</name>
        <dbReference type="ChEBI" id="CHEBI:60240"/>
        <label>1</label>
    </ligand>
</feature>
<feature type="binding site" evidence="1">
    <location>
        <position position="209"/>
    </location>
    <ligand>
        <name>a divalent metal cation</name>
        <dbReference type="ChEBI" id="CHEBI:60240"/>
        <label>2</label>
    </ligand>
</feature>
<accession>A0A9W5VWH2</accession>
<evidence type="ECO:0000313" key="3">
    <source>
        <dbReference type="EMBL" id="EPD30951.1"/>
    </source>
</evidence>
<sequence>MSRKKSRSWPDTPAPLASPVLDNHTHLPIGEWEIPKVGGAKLSLEEQLRRACEVGVSSLITVGCEIPDFDPTIELAHRFASAAGFPRVRAAVALHPNEAPLHAGVLDVAADGWDHELKEHHVPLDEALAAVESRLDDPAIVAVGETGIDLFRTADAGLKAAKDAFAAHLRMGFERALPVQIHDRDAHQECLDVLYDTGADKGHTPIVFHCFSGGTQLANHVEKNGWYASFGGSLTFAANDELRGAFQALSPDRILVETDAPYLTPVPHRGQPNASYVIAHTVRFIAQMWGFSEEDALEQLRRNSEAVYGNIFSA</sequence>
<dbReference type="PIRSF" id="PIRSF005902">
    <property type="entry name" value="DNase_TatD"/>
    <property type="match status" value="1"/>
</dbReference>
<gene>
    <name evidence="3" type="ORF">HMPREF9238_00707</name>
</gene>
<proteinExistence type="predicted"/>
<feature type="region of interest" description="Disordered" evidence="2">
    <location>
        <begin position="1"/>
        <end position="20"/>
    </location>
</feature>
<dbReference type="PANTHER" id="PTHR46124">
    <property type="entry name" value="D-AMINOACYL-TRNA DEACYLASE"/>
    <property type="match status" value="1"/>
</dbReference>
<organism evidence="3 4">
    <name type="scientific">Gleimia europaea ACS-120-V-Col10b</name>
    <dbReference type="NCBI Taxonomy" id="883069"/>
    <lineage>
        <taxon>Bacteria</taxon>
        <taxon>Bacillati</taxon>
        <taxon>Actinomycetota</taxon>
        <taxon>Actinomycetes</taxon>
        <taxon>Actinomycetales</taxon>
        <taxon>Actinomycetaceae</taxon>
        <taxon>Gleimia</taxon>
    </lineage>
</organism>
<reference evidence="3 4" key="1">
    <citation type="submission" date="2013-05" db="EMBL/GenBank/DDBJ databases">
        <title>The Genome Sequence of Actinomyces europaeus ACS-120-V-COL10B.</title>
        <authorList>
            <consortium name="The Broad Institute Genomics Platform"/>
            <person name="Earl A."/>
            <person name="Ward D."/>
            <person name="Feldgarden M."/>
            <person name="Gevers D."/>
            <person name="Saerens B."/>
            <person name="Vaneechoutte M."/>
            <person name="Walker B."/>
            <person name="Young S."/>
            <person name="Zeng Q."/>
            <person name="Gargeya S."/>
            <person name="Fitzgerald M."/>
            <person name="Haas B."/>
            <person name="Abouelleil A."/>
            <person name="Allen A.W."/>
            <person name="Alvarado L."/>
            <person name="Arachchi H.M."/>
            <person name="Berlin A.M."/>
            <person name="Chapman S.B."/>
            <person name="Gainer-Dewar J."/>
            <person name="Goldberg J."/>
            <person name="Griggs A."/>
            <person name="Gujja S."/>
            <person name="Hansen M."/>
            <person name="Howarth C."/>
            <person name="Imamovic A."/>
            <person name="Ireland A."/>
            <person name="Larimer J."/>
            <person name="McCowan C."/>
            <person name="Murphy C."/>
            <person name="Pearson M."/>
            <person name="Poon T.W."/>
            <person name="Priest M."/>
            <person name="Roberts A."/>
            <person name="Saif S."/>
            <person name="Shea T."/>
            <person name="Sisk P."/>
            <person name="Sykes S."/>
            <person name="Wortman J."/>
            <person name="Nusbaum C."/>
            <person name="Birren B."/>
        </authorList>
    </citation>
    <scope>NUCLEOTIDE SEQUENCE [LARGE SCALE GENOMIC DNA]</scope>
    <source>
        <strain evidence="3 4">ACS-120-V-Col10b</strain>
    </source>
</reference>
<evidence type="ECO:0000256" key="2">
    <source>
        <dbReference type="SAM" id="MobiDB-lite"/>
    </source>
</evidence>
<dbReference type="AlphaFoldDB" id="A0A9W5VWH2"/>
<dbReference type="GO" id="GO:0005829">
    <property type="term" value="C:cytosol"/>
    <property type="evidence" value="ECO:0007669"/>
    <property type="project" value="TreeGrafter"/>
</dbReference>
<dbReference type="GO" id="GO:0016788">
    <property type="term" value="F:hydrolase activity, acting on ester bonds"/>
    <property type="evidence" value="ECO:0007669"/>
    <property type="project" value="InterPro"/>
</dbReference>
<dbReference type="RefSeq" id="WP_016444063.1">
    <property type="nucleotide sequence ID" value="NZ_KE150266.1"/>
</dbReference>
<dbReference type="EMBL" id="AGWN01000001">
    <property type="protein sequence ID" value="EPD30951.1"/>
    <property type="molecule type" value="Genomic_DNA"/>
</dbReference>
<dbReference type="Gene3D" id="3.20.20.140">
    <property type="entry name" value="Metal-dependent hydrolases"/>
    <property type="match status" value="1"/>
</dbReference>
<dbReference type="GO" id="GO:0046872">
    <property type="term" value="F:metal ion binding"/>
    <property type="evidence" value="ECO:0007669"/>
    <property type="project" value="UniProtKB-KW"/>
</dbReference>
<keyword evidence="3" id="KW-0378">Hydrolase</keyword>
<keyword evidence="1" id="KW-0479">Metal-binding</keyword>
<feature type="binding site" evidence="1">
    <location>
        <position position="182"/>
    </location>
    <ligand>
        <name>a divalent metal cation</name>
        <dbReference type="ChEBI" id="CHEBI:60240"/>
        <label>2</label>
    </ligand>
</feature>
<dbReference type="InterPro" id="IPR001130">
    <property type="entry name" value="TatD-like"/>
</dbReference>
<protein>
    <submittedName>
        <fullName evidence="3">TatD family hydrolase</fullName>
    </submittedName>
</protein>
<comment type="caution">
    <text evidence="3">The sequence shown here is derived from an EMBL/GenBank/DDBJ whole genome shotgun (WGS) entry which is preliminary data.</text>
</comment>
<dbReference type="CDD" id="cd01310">
    <property type="entry name" value="TatD_DNAse"/>
    <property type="match status" value="1"/>
</dbReference>
<dbReference type="PANTHER" id="PTHR46124:SF2">
    <property type="entry name" value="D-AMINOACYL-TRNA DEACYLASE"/>
    <property type="match status" value="1"/>
</dbReference>
<feature type="binding site" evidence="1">
    <location>
        <position position="24"/>
    </location>
    <ligand>
        <name>a divalent metal cation</name>
        <dbReference type="ChEBI" id="CHEBI:60240"/>
        <label>1</label>
    </ligand>
</feature>